<evidence type="ECO:0000313" key="2">
    <source>
        <dbReference type="EMBL" id="ANO33061.1"/>
    </source>
</evidence>
<dbReference type="InterPro" id="IPR011050">
    <property type="entry name" value="Pectin_lyase_fold/virulence"/>
</dbReference>
<dbReference type="PROSITE" id="PS51257">
    <property type="entry name" value="PROKAR_LIPOPROTEIN"/>
    <property type="match status" value="1"/>
</dbReference>
<protein>
    <submittedName>
        <fullName evidence="2">Alginate lyase</fullName>
    </submittedName>
</protein>
<dbReference type="Proteomes" id="UP000092018">
    <property type="component" value="Chromosome 1"/>
</dbReference>
<dbReference type="Gene3D" id="2.160.20.10">
    <property type="entry name" value="Single-stranded right-handed beta-helix, Pectin lyase-like"/>
    <property type="match status" value="1"/>
</dbReference>
<dbReference type="Pfam" id="PF14592">
    <property type="entry name" value="Chondroitinas_B"/>
    <property type="match status" value="1"/>
</dbReference>
<accession>A0AAN0XV41</accession>
<sequence>MNKHILAVLIGLTLVGCNGGSDDVNLPSDSPEVPEDSTPDVPNPPDLPSPESPDPDSPLPPFNGDLTFLSSGIPAAVVNVPDVNCSEVFDSTKALESAVSDDMEPGTTLCLADGEYSDGLYLKFGGQGSVDAPVKVAAENPGKAIINGGTVAVKMAGSHVQVQGFVFDGVQYSSSLIETRHGTHNLCTDCRITEISAIDTKASGSSGILVHIYGQGNWLDHSVLSGKMVKNPMISFNRWVSDDWDEETKTNELARDIVIYKNYIGNRPPTDGKLYADSSDNDYEAIRTGLSATHHYPGDSFIVGNLFEHIQAEAEVISNKGTNNVISHNTIRNSNGSLTTRHGSNAKINNNFIMGDGYPLAGGIRIVDGDHEVTNNYIEGARYLNTTHHGGIVLLGSDGSGDGGNGYQQVENVHLAHNTVVDSVNSLNLDGGGKKTQPREVIIANNLVDKAIGPIFRSSDRGVPTNSTITNNIVSGQSVADSDSITYYEEGFEFISSELKRHSEDNLFRPSTDSPNLDAIDYWFDEVSKVLTDMDGQTRSSLTMVGADEASVMDRKLKPLSYEEVGPVHYRIEKPEPTIVVSDIANNDFANGIDDWFSFGASAVTGVEAFSYSGSVSISNNGYVSQNVTLLPNHDYELSAFVKGAYRLSVDGLVQEQGLASDSEYRWVRVPFNSGSHTIADVTLGIPTEVTLPVEVHDAQFVDFRANSGTSDVWVQHEGSSAGFGDVGSSGDNAFGDGGSARVRFKKDVFNHDFSALPGVSQVVEGLPFNTDVTYSLYYCDNKKDDSLSTLYFGARDINGNAITEEYAHVKDLSNAPQGTNKTCFKKVSTTFNTGNNGSVELFALMAIDVNGTMTEEEIYASSQFTSNELEVRLDEFSLTYKGEASDELVGYFDEVRLATRNDQN</sequence>
<evidence type="ECO:0000313" key="3">
    <source>
        <dbReference type="Proteomes" id="UP000092018"/>
    </source>
</evidence>
<evidence type="ECO:0000256" key="1">
    <source>
        <dbReference type="SAM" id="MobiDB-lite"/>
    </source>
</evidence>
<keyword evidence="2" id="KW-0456">Lyase</keyword>
<dbReference type="KEGG" id="vbr:A6E01_07505"/>
<dbReference type="CDD" id="cd14251">
    <property type="entry name" value="PL-6"/>
    <property type="match status" value="1"/>
</dbReference>
<dbReference type="Gene3D" id="2.60.120.260">
    <property type="entry name" value="Galactose-binding domain-like"/>
    <property type="match status" value="1"/>
</dbReference>
<feature type="region of interest" description="Disordered" evidence="1">
    <location>
        <begin position="23"/>
        <end position="65"/>
    </location>
</feature>
<proteinExistence type="predicted"/>
<dbReference type="GO" id="GO:0016829">
    <property type="term" value="F:lyase activity"/>
    <property type="evidence" value="ECO:0007669"/>
    <property type="project" value="UniProtKB-KW"/>
</dbReference>
<feature type="compositionally biased region" description="Pro residues" evidence="1">
    <location>
        <begin position="41"/>
        <end position="61"/>
    </location>
</feature>
<gene>
    <name evidence="2" type="ORF">A6E01_07505</name>
</gene>
<dbReference type="SUPFAM" id="SSF51126">
    <property type="entry name" value="Pectin lyase-like"/>
    <property type="match status" value="1"/>
</dbReference>
<dbReference type="InterPro" id="IPR039513">
    <property type="entry name" value="PL-6"/>
</dbReference>
<organism evidence="2 3">
    <name type="scientific">Vibrio breoganii</name>
    <dbReference type="NCBI Taxonomy" id="553239"/>
    <lineage>
        <taxon>Bacteria</taxon>
        <taxon>Pseudomonadati</taxon>
        <taxon>Pseudomonadota</taxon>
        <taxon>Gammaproteobacteria</taxon>
        <taxon>Vibrionales</taxon>
        <taxon>Vibrionaceae</taxon>
        <taxon>Vibrio</taxon>
    </lineage>
</organism>
<dbReference type="RefSeq" id="WP_065209964.1">
    <property type="nucleotide sequence ID" value="NZ_CP016177.1"/>
</dbReference>
<reference evidence="2 3" key="1">
    <citation type="submission" date="2016-06" db="EMBL/GenBank/DDBJ databases">
        <title>Adaptive Radiation by Waves of Gene Transfer Leads to Fine-Scale Resource Partitioning in Marine Microbes.</title>
        <authorList>
            <person name="Hehemann J.-H."/>
            <person name="Arevalo P."/>
            <person name="Datta M.S."/>
            <person name="Yu X."/>
            <person name="Corzett C."/>
            <person name="Henschel A."/>
            <person name="Preheim S.P."/>
            <person name="Timberlake S."/>
            <person name="Alm E.J."/>
            <person name="Polz M.F."/>
        </authorList>
    </citation>
    <scope>NUCLEOTIDE SEQUENCE [LARGE SCALE GENOMIC DNA]</scope>
    <source>
        <strain evidence="2 3">FF50</strain>
    </source>
</reference>
<dbReference type="EMBL" id="CP016177">
    <property type="protein sequence ID" value="ANO33061.1"/>
    <property type="molecule type" value="Genomic_DNA"/>
</dbReference>
<dbReference type="InterPro" id="IPR012334">
    <property type="entry name" value="Pectin_lyas_fold"/>
</dbReference>
<name>A0AAN0XV41_9VIBR</name>
<dbReference type="AlphaFoldDB" id="A0AAN0XV41"/>